<dbReference type="NCBIfam" id="TIGR01982">
    <property type="entry name" value="UbiB"/>
    <property type="match status" value="1"/>
</dbReference>
<dbReference type="PANTHER" id="PTHR10566:SF113">
    <property type="entry name" value="PROTEIN ACTIVITY OF BC1 COMPLEX KINASE 7, CHLOROPLASTIC"/>
    <property type="match status" value="1"/>
</dbReference>
<dbReference type="InterPro" id="IPR010232">
    <property type="entry name" value="UbiB"/>
</dbReference>
<evidence type="ECO:0000256" key="2">
    <source>
        <dbReference type="ARBA" id="ARBA00009670"/>
    </source>
</evidence>
<dbReference type="InterPro" id="IPR004147">
    <property type="entry name" value="ABC1_dom"/>
</dbReference>
<evidence type="ECO:0000256" key="7">
    <source>
        <dbReference type="ARBA" id="ARBA00022989"/>
    </source>
</evidence>
<reference evidence="11 12" key="1">
    <citation type="journal article" date="2010" name="Stand. Genomic Sci.">
        <title>Complete genome sequence of Thermosediminibacter oceani type strain (JW/IW-1228P).</title>
        <authorList>
            <person name="Pitluck S."/>
            <person name="Yasawong M."/>
            <person name="Munk C."/>
            <person name="Nolan M."/>
            <person name="Lapidus A."/>
            <person name="Lucas S."/>
            <person name="Glavina Del Rio T."/>
            <person name="Tice H."/>
            <person name="Cheng J.F."/>
            <person name="Bruce D."/>
            <person name="Detter C."/>
            <person name="Tapia R."/>
            <person name="Han C."/>
            <person name="Goodwin L."/>
            <person name="Liolios K."/>
            <person name="Ivanova N."/>
            <person name="Mavromatis K."/>
            <person name="Mikhailova N."/>
            <person name="Pati A."/>
            <person name="Chen A."/>
            <person name="Palaniappan K."/>
            <person name="Land M."/>
            <person name="Hauser L."/>
            <person name="Chang Y.J."/>
            <person name="Jeffries C.D."/>
            <person name="Rohde M."/>
            <person name="Spring S."/>
            <person name="Sikorski J."/>
            <person name="Goker M."/>
            <person name="Woyke T."/>
            <person name="Bristow J."/>
            <person name="Eisen J.A."/>
            <person name="Markowitz V."/>
            <person name="Hugenholtz P."/>
            <person name="Kyrpides N.C."/>
            <person name="Klenk H.P."/>
        </authorList>
    </citation>
    <scope>NUCLEOTIDE SEQUENCE [LARGE SCALE GENOMIC DNA]</scope>
    <source>
        <strain evidence="12">ATCC BAA-1034 / DSM 16646 / JW/IW-1228P</strain>
    </source>
</reference>
<evidence type="ECO:0000256" key="1">
    <source>
        <dbReference type="ARBA" id="ARBA00005020"/>
    </source>
</evidence>
<keyword evidence="4" id="KW-0997">Cell inner membrane</keyword>
<dbReference type="SUPFAM" id="SSF56112">
    <property type="entry name" value="Protein kinase-like (PK-like)"/>
    <property type="match status" value="1"/>
</dbReference>
<dbReference type="UniPathway" id="UPA00232"/>
<dbReference type="HOGENOM" id="CLU_006533_0_2_9"/>
<feature type="transmembrane region" description="Helical" evidence="9">
    <location>
        <begin position="527"/>
        <end position="549"/>
    </location>
</feature>
<protein>
    <submittedName>
        <fullName evidence="11">2-polyprenylphenol 6-hydroxylase</fullName>
    </submittedName>
</protein>
<comment type="pathway">
    <text evidence="1">Cofactor biosynthesis; ubiquinone biosynthesis [regulation].</text>
</comment>
<evidence type="ECO:0000256" key="9">
    <source>
        <dbReference type="SAM" id="Phobius"/>
    </source>
</evidence>
<keyword evidence="6 9" id="KW-0812">Transmembrane</keyword>
<gene>
    <name evidence="11" type="ordered locus">Toce_1529</name>
</gene>
<evidence type="ECO:0000313" key="12">
    <source>
        <dbReference type="Proteomes" id="UP000000272"/>
    </source>
</evidence>
<dbReference type="RefSeq" id="WP_013276304.1">
    <property type="nucleotide sequence ID" value="NC_014377.1"/>
</dbReference>
<comment type="similarity">
    <text evidence="2">Belongs to the protein kinase superfamily. ADCK protein kinase family.</text>
</comment>
<dbReference type="Proteomes" id="UP000000272">
    <property type="component" value="Chromosome"/>
</dbReference>
<keyword evidence="12" id="KW-1185">Reference proteome</keyword>
<dbReference type="EMBL" id="CP002131">
    <property type="protein sequence ID" value="ADL08274.1"/>
    <property type="molecule type" value="Genomic_DNA"/>
</dbReference>
<name>D9RY50_THEOJ</name>
<dbReference type="OrthoDB" id="9795390at2"/>
<keyword evidence="8 9" id="KW-0472">Membrane</keyword>
<dbReference type="PANTHER" id="PTHR10566">
    <property type="entry name" value="CHAPERONE-ACTIVITY OF BC1 COMPLEX CABC1 -RELATED"/>
    <property type="match status" value="1"/>
</dbReference>
<dbReference type="InterPro" id="IPR050154">
    <property type="entry name" value="UbiB_kinase"/>
</dbReference>
<proteinExistence type="inferred from homology"/>
<dbReference type="KEGG" id="toc:Toce_1529"/>
<feature type="domain" description="ABC1 atypical kinase-like" evidence="10">
    <location>
        <begin position="93"/>
        <end position="337"/>
    </location>
</feature>
<organism evidence="11 12">
    <name type="scientific">Thermosediminibacter oceani (strain ATCC BAA-1034 / DSM 16646 / JW/IW-1228P)</name>
    <dbReference type="NCBI Taxonomy" id="555079"/>
    <lineage>
        <taxon>Bacteria</taxon>
        <taxon>Bacillati</taxon>
        <taxon>Bacillota</taxon>
        <taxon>Clostridia</taxon>
        <taxon>Thermosediminibacterales</taxon>
        <taxon>Thermosediminibacteraceae</taxon>
        <taxon>Thermosediminibacter</taxon>
    </lineage>
</organism>
<accession>D9RY50</accession>
<keyword evidence="3" id="KW-1003">Cell membrane</keyword>
<dbReference type="eggNOG" id="COG0661">
    <property type="taxonomic scope" value="Bacteria"/>
</dbReference>
<dbReference type="AlphaFoldDB" id="D9RY50"/>
<evidence type="ECO:0000313" key="11">
    <source>
        <dbReference type="EMBL" id="ADL08274.1"/>
    </source>
</evidence>
<dbReference type="Gene3D" id="1.10.510.10">
    <property type="entry name" value="Transferase(Phosphotransferase) domain 1"/>
    <property type="match status" value="1"/>
</dbReference>
<evidence type="ECO:0000256" key="5">
    <source>
        <dbReference type="ARBA" id="ARBA00022688"/>
    </source>
</evidence>
<dbReference type="InterPro" id="IPR011009">
    <property type="entry name" value="Kinase-like_dom_sf"/>
</dbReference>
<dbReference type="GO" id="GO:0006744">
    <property type="term" value="P:ubiquinone biosynthetic process"/>
    <property type="evidence" value="ECO:0007669"/>
    <property type="project" value="UniProtKB-UniPathway"/>
</dbReference>
<evidence type="ECO:0000256" key="4">
    <source>
        <dbReference type="ARBA" id="ARBA00022519"/>
    </source>
</evidence>
<dbReference type="STRING" id="555079.Toce_1529"/>
<keyword evidence="7 9" id="KW-1133">Transmembrane helix</keyword>
<sequence>MRLTQHNAIYLHARRYREIINVIVKYGFGYLLERIGLARLISGDKYRKVRRLTAPERVRLMLEELGPTFVKLGQILATRPDVIPPDYIEEIKKLHDRIPGVGFDRIKEQVERELGIRIEEVFSSFEPQPFAAASIAQVHRAVLKSGQSVVVKVQRPGIERVIKADLDILQSLARLAERHIPESRIYDPVGLVEEFAHALQRELDFTREGWNVERFRRNFEGDYSVYVPRVFWEFTTRRVLTIEYVSGVRVDQLDKIEEMGISRKKIAEKGARAILKQIFAHGFFHADPHPGNILVRPDGRIAFIDFGMMGRIDRYTRYKMADLIKNVVKRDEERIVDILLDIGDAGRQCNIGELQLDVQDMLERYYGRTLKEINMTGLLNEIFATANRYGIKIPPGFALLSKAILTIDGIGRQLYPEFDFIKIAGPFVKQLMKERYSLPYMARVLRANLGEAARSLLLLPDLIGEIYDKVKRESIKIDFEYNGLEKFAFELNRMTNRLVFSMIVAALIIGTSLIIRSNAGPHLQGFPIMGILGFVLAGVLGFGLLISIIKTGIM</sequence>
<evidence type="ECO:0000256" key="6">
    <source>
        <dbReference type="ARBA" id="ARBA00022692"/>
    </source>
</evidence>
<evidence type="ECO:0000256" key="3">
    <source>
        <dbReference type="ARBA" id="ARBA00022475"/>
    </source>
</evidence>
<evidence type="ECO:0000256" key="8">
    <source>
        <dbReference type="ARBA" id="ARBA00023136"/>
    </source>
</evidence>
<dbReference type="Pfam" id="PF03109">
    <property type="entry name" value="ABC1"/>
    <property type="match status" value="1"/>
</dbReference>
<keyword evidence="5" id="KW-0831">Ubiquinone biosynthesis</keyword>
<dbReference type="CDD" id="cd05121">
    <property type="entry name" value="ABC1_ADCK3-like"/>
    <property type="match status" value="1"/>
</dbReference>
<evidence type="ECO:0000259" key="10">
    <source>
        <dbReference type="Pfam" id="PF03109"/>
    </source>
</evidence>
<feature type="transmembrane region" description="Helical" evidence="9">
    <location>
        <begin position="498"/>
        <end position="515"/>
    </location>
</feature>